<comment type="function">
    <text evidence="4">Binds to the 23S rRNA.</text>
</comment>
<dbReference type="InterPro" id="IPR036227">
    <property type="entry name" value="Ribosomal_uL15/eL18_sf"/>
</dbReference>
<dbReference type="InterPro" id="IPR030878">
    <property type="entry name" value="Ribosomal_uL15"/>
</dbReference>
<dbReference type="SUPFAM" id="SSF52080">
    <property type="entry name" value="Ribosomal proteins L15p and L18e"/>
    <property type="match status" value="1"/>
</dbReference>
<dbReference type="GO" id="GO:0003735">
    <property type="term" value="F:structural constituent of ribosome"/>
    <property type="evidence" value="ECO:0007669"/>
    <property type="project" value="InterPro"/>
</dbReference>
<evidence type="ECO:0000256" key="2">
    <source>
        <dbReference type="ARBA" id="ARBA00022980"/>
    </source>
</evidence>
<feature type="region of interest" description="Disordered" evidence="5">
    <location>
        <begin position="1"/>
        <end position="44"/>
    </location>
</feature>
<keyword evidence="4" id="KW-0699">rRNA-binding</keyword>
<dbReference type="InterPro" id="IPR005749">
    <property type="entry name" value="Ribosomal_uL15_bac-type"/>
</dbReference>
<keyword evidence="4" id="KW-0694">RNA-binding</keyword>
<protein>
    <recommendedName>
        <fullName evidence="4">Large ribosomal subunit protein uL15</fullName>
    </recommendedName>
</protein>
<feature type="compositionally biased region" description="Polar residues" evidence="5">
    <location>
        <begin position="139"/>
        <end position="152"/>
    </location>
</feature>
<dbReference type="EMBL" id="PCRM01000033">
    <property type="protein sequence ID" value="PIP21575.1"/>
    <property type="molecule type" value="Genomic_DNA"/>
</dbReference>
<feature type="region of interest" description="Disordered" evidence="5">
    <location>
        <begin position="139"/>
        <end position="168"/>
    </location>
</feature>
<dbReference type="PANTHER" id="PTHR12934:SF11">
    <property type="entry name" value="LARGE RIBOSOMAL SUBUNIT PROTEIN UL15M"/>
    <property type="match status" value="1"/>
</dbReference>
<comment type="subunit">
    <text evidence="4">Part of the 50S ribosomal subunit.</text>
</comment>
<evidence type="ECO:0000313" key="8">
    <source>
        <dbReference type="Proteomes" id="UP000231567"/>
    </source>
</evidence>
<evidence type="ECO:0000259" key="6">
    <source>
        <dbReference type="Pfam" id="PF00828"/>
    </source>
</evidence>
<evidence type="ECO:0000256" key="1">
    <source>
        <dbReference type="ARBA" id="ARBA00007320"/>
    </source>
</evidence>
<evidence type="ECO:0000256" key="3">
    <source>
        <dbReference type="ARBA" id="ARBA00023274"/>
    </source>
</evidence>
<dbReference type="AlphaFoldDB" id="A0A2G9YQR5"/>
<evidence type="ECO:0000256" key="4">
    <source>
        <dbReference type="HAMAP-Rule" id="MF_01341"/>
    </source>
</evidence>
<dbReference type="GO" id="GO:0019843">
    <property type="term" value="F:rRNA binding"/>
    <property type="evidence" value="ECO:0007669"/>
    <property type="project" value="UniProtKB-UniRule"/>
</dbReference>
<reference evidence="7 8" key="1">
    <citation type="submission" date="2017-09" db="EMBL/GenBank/DDBJ databases">
        <title>Depth-based differentiation of microbial function through sediment-hosted aquifers and enrichment of novel symbionts in the deep terrestrial subsurface.</title>
        <authorList>
            <person name="Probst A.J."/>
            <person name="Ladd B."/>
            <person name="Jarett J.K."/>
            <person name="Geller-Mcgrath D.E."/>
            <person name="Sieber C.M."/>
            <person name="Emerson J.B."/>
            <person name="Anantharaman K."/>
            <person name="Thomas B.C."/>
            <person name="Malmstrom R."/>
            <person name="Stieglmeier M."/>
            <person name="Klingl A."/>
            <person name="Woyke T."/>
            <person name="Ryan C.M."/>
            <person name="Banfield J.F."/>
        </authorList>
    </citation>
    <scope>NUCLEOTIDE SEQUENCE [LARGE SCALE GENOMIC DNA]</scope>
    <source>
        <strain evidence="7">CG23_combo_of_CG06-09_8_20_14_all_40_13</strain>
    </source>
</reference>
<dbReference type="InterPro" id="IPR021131">
    <property type="entry name" value="Ribosomal_uL15/eL18"/>
</dbReference>
<name>A0A2G9YQR5_9BACT</name>
<dbReference type="GO" id="GO:0006412">
    <property type="term" value="P:translation"/>
    <property type="evidence" value="ECO:0007669"/>
    <property type="project" value="UniProtKB-UniRule"/>
</dbReference>
<comment type="caution">
    <text evidence="7">The sequence shown here is derived from an EMBL/GenBank/DDBJ whole genome shotgun (WGS) entry which is preliminary data.</text>
</comment>
<keyword evidence="2 4" id="KW-0689">Ribosomal protein</keyword>
<dbReference type="Gene3D" id="3.100.10.10">
    <property type="match status" value="1"/>
</dbReference>
<comment type="similarity">
    <text evidence="1 4">Belongs to the universal ribosomal protein uL15 family.</text>
</comment>
<proteinExistence type="inferred from homology"/>
<evidence type="ECO:0000256" key="5">
    <source>
        <dbReference type="SAM" id="MobiDB-lite"/>
    </source>
</evidence>
<feature type="domain" description="Large ribosomal subunit protein uL15/eL18" evidence="6">
    <location>
        <begin position="75"/>
        <end position="138"/>
    </location>
</feature>
<dbReference type="Pfam" id="PF00828">
    <property type="entry name" value="Ribosomal_L27A"/>
    <property type="match status" value="1"/>
</dbReference>
<dbReference type="PANTHER" id="PTHR12934">
    <property type="entry name" value="50S RIBOSOMAL PROTEIN L15"/>
    <property type="match status" value="1"/>
</dbReference>
<accession>A0A2G9YQR5</accession>
<feature type="compositionally biased region" description="Gly residues" evidence="5">
    <location>
        <begin position="21"/>
        <end position="33"/>
    </location>
</feature>
<dbReference type="HAMAP" id="MF_01341">
    <property type="entry name" value="Ribosomal_uL15"/>
    <property type="match status" value="1"/>
</dbReference>
<sequence>MRLEKLTKITAKRKKRVGRGASSGKGTTAGRGTKGQKSRAGYNLPRRFEGGQTALIARIPKARGFKSAKIKPVTISIEAIEAKFNDGDKVNFKTLMEKNILKKMPAQGVKIVGGGKLTKKISFSQVKLSKSVLKIVESMPQSNQAAKSNQSPSQKSTRKKAASRKSKN</sequence>
<gene>
    <name evidence="4 7" type="primary">rplO</name>
    <name evidence="7" type="ORF">COX39_02215</name>
</gene>
<dbReference type="GO" id="GO:0022625">
    <property type="term" value="C:cytosolic large ribosomal subunit"/>
    <property type="evidence" value="ECO:0007669"/>
    <property type="project" value="TreeGrafter"/>
</dbReference>
<organism evidence="7 8">
    <name type="scientific">Candidatus Nealsonbacteria bacterium CG23_combo_of_CG06-09_8_20_14_all_40_13</name>
    <dbReference type="NCBI Taxonomy" id="1974724"/>
    <lineage>
        <taxon>Bacteria</taxon>
        <taxon>Candidatus Nealsoniibacteriota</taxon>
    </lineage>
</organism>
<keyword evidence="3 4" id="KW-0687">Ribonucleoprotein</keyword>
<dbReference type="NCBIfam" id="TIGR01071">
    <property type="entry name" value="rplO_bact"/>
    <property type="match status" value="1"/>
</dbReference>
<evidence type="ECO:0000313" key="7">
    <source>
        <dbReference type="EMBL" id="PIP21575.1"/>
    </source>
</evidence>
<dbReference type="Proteomes" id="UP000231567">
    <property type="component" value="Unassembled WGS sequence"/>
</dbReference>
<feature type="compositionally biased region" description="Basic residues" evidence="5">
    <location>
        <begin position="156"/>
        <end position="168"/>
    </location>
</feature>